<accession>A0A520KSD2</accession>
<comment type="similarity">
    <text evidence="2">Belongs to the SAM hydrolase / SAM-dependent halogenase family.</text>
</comment>
<evidence type="ECO:0000259" key="3">
    <source>
        <dbReference type="Pfam" id="PF01887"/>
    </source>
</evidence>
<dbReference type="SUPFAM" id="SSF102522">
    <property type="entry name" value="Bacterial fluorinating enzyme, N-terminal domain"/>
    <property type="match status" value="1"/>
</dbReference>
<evidence type="ECO:0000256" key="1">
    <source>
        <dbReference type="ARBA" id="ARBA00022691"/>
    </source>
</evidence>
<dbReference type="AlphaFoldDB" id="A0A520KSD2"/>
<dbReference type="Proteomes" id="UP000317158">
    <property type="component" value="Unassembled WGS sequence"/>
</dbReference>
<comment type="caution">
    <text evidence="5">The sequence shown here is derived from an EMBL/GenBank/DDBJ whole genome shotgun (WGS) entry which is preliminary data.</text>
</comment>
<keyword evidence="1" id="KW-0949">S-adenosyl-L-methionine</keyword>
<sequence>MKKIISLLTDFGTFYPAIMKGVIFKINPDVEIIDITHSVNRIKEGAFLLRSCINYFPDGTIFVVVVDPGVGSRRNILIVDGKIDNSPKILIGPDNGILSLAIAEMDSYKVYQAFNKKYFLKDVSRSFHGRDIFAPIAAHISKGVSIDEIGKTCSKFEKLDIFLKINSREIIGEVLYIDDFGDIITSIPNNLINDIKTVEFNDRKINIYDTYSDVKKGDLLVLKGSHGRVELAMNAGNAAKFLGIDIEDKVTLKVINAYS</sequence>
<dbReference type="Gene3D" id="2.40.30.90">
    <property type="entry name" value="Bacterial fluorinating enzyme like"/>
    <property type="match status" value="1"/>
</dbReference>
<proteinExistence type="inferred from homology"/>
<feature type="domain" description="S-adenosyl-l-methionine hydroxide adenosyltransferase N-terminal" evidence="3">
    <location>
        <begin position="5"/>
        <end position="150"/>
    </location>
</feature>
<dbReference type="InterPro" id="IPR002747">
    <property type="entry name" value="SAM_OH_AdoTrfase"/>
</dbReference>
<evidence type="ECO:0000313" key="6">
    <source>
        <dbReference type="Proteomes" id="UP000317158"/>
    </source>
</evidence>
<organism evidence="5 6">
    <name type="scientific">Methanoliparum thermophilum</name>
    <dbReference type="NCBI Taxonomy" id="2491083"/>
    <lineage>
        <taxon>Archaea</taxon>
        <taxon>Methanobacteriati</taxon>
        <taxon>Methanobacteriota</taxon>
        <taxon>Candidatus Methanoliparia</taxon>
        <taxon>Candidatus Methanoliparales</taxon>
        <taxon>Candidatus Methanoliparaceae</taxon>
        <taxon>Candidatus Methanoliparum</taxon>
    </lineage>
</organism>
<feature type="domain" description="S-adenosyl-l-methionine hydroxide adenosyltransferase C-terminal" evidence="4">
    <location>
        <begin position="172"/>
        <end position="251"/>
    </location>
</feature>
<evidence type="ECO:0000256" key="2">
    <source>
        <dbReference type="ARBA" id="ARBA00024035"/>
    </source>
</evidence>
<protein>
    <recommendedName>
        <fullName evidence="7">SAM-dependent chlorinase/fluorinase</fullName>
    </recommendedName>
</protein>
<dbReference type="Pfam" id="PF01887">
    <property type="entry name" value="SAM_HAT_N"/>
    <property type="match status" value="1"/>
</dbReference>
<dbReference type="Gene3D" id="3.40.50.10790">
    <property type="entry name" value="S-adenosyl-l-methionine hydroxide adenosyltransferase, N-terminal"/>
    <property type="match status" value="1"/>
</dbReference>
<gene>
    <name evidence="5" type="ORF">EF806_01925</name>
</gene>
<evidence type="ECO:0000259" key="4">
    <source>
        <dbReference type="Pfam" id="PF20257"/>
    </source>
</evidence>
<dbReference type="PANTHER" id="PTHR35092">
    <property type="entry name" value="CHLORINASE MJ1651"/>
    <property type="match status" value="1"/>
</dbReference>
<dbReference type="EMBL" id="RXIF01000004">
    <property type="protein sequence ID" value="RZN64831.1"/>
    <property type="molecule type" value="Genomic_DNA"/>
</dbReference>
<evidence type="ECO:0000313" key="5">
    <source>
        <dbReference type="EMBL" id="RZN64831.1"/>
    </source>
</evidence>
<name>A0A520KSD2_METT2</name>
<dbReference type="InterPro" id="IPR023227">
    <property type="entry name" value="SAM_OH_AdoTrfase_C_sf"/>
</dbReference>
<dbReference type="PANTHER" id="PTHR35092:SF1">
    <property type="entry name" value="CHLORINASE MJ1651"/>
    <property type="match status" value="1"/>
</dbReference>
<dbReference type="SUPFAM" id="SSF101852">
    <property type="entry name" value="Bacterial fluorinating enzyme, C-terminal domain"/>
    <property type="match status" value="1"/>
</dbReference>
<reference evidence="5 6" key="1">
    <citation type="journal article" date="2019" name="Nat. Microbiol.">
        <title>Wide diversity of methane and short-chain alkane metabolisms in uncultured archaea.</title>
        <authorList>
            <person name="Borrel G."/>
            <person name="Adam P.S."/>
            <person name="McKay L.J."/>
            <person name="Chen L.X."/>
            <person name="Sierra-Garcia I.N."/>
            <person name="Sieber C.M."/>
            <person name="Letourneur Q."/>
            <person name="Ghozlane A."/>
            <person name="Andersen G.L."/>
            <person name="Li W.J."/>
            <person name="Hallam S.J."/>
            <person name="Muyzer G."/>
            <person name="de Oliveira V.M."/>
            <person name="Inskeep W.P."/>
            <person name="Banfield J.F."/>
            <person name="Gribaldo S."/>
        </authorList>
    </citation>
    <scope>NUCLEOTIDE SEQUENCE [LARGE SCALE GENOMIC DNA]</scope>
    <source>
        <strain evidence="5">NM1a</strain>
    </source>
</reference>
<dbReference type="PIRSF" id="PIRSF006779">
    <property type="entry name" value="UCP006779"/>
    <property type="match status" value="1"/>
</dbReference>
<dbReference type="InterPro" id="IPR023228">
    <property type="entry name" value="SAM_OH_AdoTrfase_N_sf"/>
</dbReference>
<dbReference type="InterPro" id="IPR046470">
    <property type="entry name" value="SAM_HAT_C"/>
</dbReference>
<dbReference type="InterPro" id="IPR046469">
    <property type="entry name" value="SAM_HAT_N"/>
</dbReference>
<evidence type="ECO:0008006" key="7">
    <source>
        <dbReference type="Google" id="ProtNLM"/>
    </source>
</evidence>
<dbReference type="Pfam" id="PF20257">
    <property type="entry name" value="SAM_HAT_C"/>
    <property type="match status" value="1"/>
</dbReference>